<protein>
    <submittedName>
        <fullName evidence="1">Uncharacterized protein</fullName>
    </submittedName>
</protein>
<keyword evidence="2" id="KW-1185">Reference proteome</keyword>
<evidence type="ECO:0000313" key="2">
    <source>
        <dbReference type="Proteomes" id="UP001227831"/>
    </source>
</evidence>
<reference evidence="1 2" key="1">
    <citation type="journal article" date="2023" name="Int. J. Syst. Evol. Microbiol.">
        <title>Lactiplantibacillus brownii sp. nov., a novel psychrotolerant species isolated from sauerkraut.</title>
        <authorList>
            <person name="Heng Y.C."/>
            <person name="Silvaraju S."/>
            <person name="Lee J.K.Y."/>
            <person name="Kittelmann S."/>
        </authorList>
    </citation>
    <scope>NUCLEOTIDE SEQUENCE [LARGE SCALE GENOMIC DNA]</scope>
    <source>
        <strain evidence="1 2">WILCCON 0030</strain>
    </source>
</reference>
<evidence type="ECO:0000313" key="1">
    <source>
        <dbReference type="EMBL" id="MDQ7938592.1"/>
    </source>
</evidence>
<dbReference type="RefSeq" id="WP_308704264.1">
    <property type="nucleotide sequence ID" value="NZ_AP027463.1"/>
</dbReference>
<dbReference type="EMBL" id="JAVCWF010000001">
    <property type="protein sequence ID" value="MDQ7938592.1"/>
    <property type="molecule type" value="Genomic_DNA"/>
</dbReference>
<organism evidence="1 2">
    <name type="scientific">Lactiplantibacillus brownii</name>
    <dbReference type="NCBI Taxonomy" id="3069269"/>
    <lineage>
        <taxon>Bacteria</taxon>
        <taxon>Bacillati</taxon>
        <taxon>Bacillota</taxon>
        <taxon>Bacilli</taxon>
        <taxon>Lactobacillales</taxon>
        <taxon>Lactobacillaceae</taxon>
        <taxon>Lactiplantibacillus</taxon>
    </lineage>
</organism>
<dbReference type="Proteomes" id="UP001227831">
    <property type="component" value="Unassembled WGS sequence"/>
</dbReference>
<proteinExistence type="predicted"/>
<comment type="caution">
    <text evidence="1">The sequence shown here is derived from an EMBL/GenBank/DDBJ whole genome shotgun (WGS) entry which is preliminary data.</text>
</comment>
<accession>A0ABU1ACC0</accession>
<sequence>MAETTVLMSEAEQILNQAYDNFKQIQLQRSKEALFENANEIFTVSKIADATLLYLFDDVIAQRVVELGDAVLATMYEQASQTEFLKLNFTGNDVRWLLGLPRTHHRHRAM</sequence>
<gene>
    <name evidence="1" type="ORF">RA086_13335</name>
</gene>
<name>A0ABU1ACC0_9LACO</name>